<evidence type="ECO:0000313" key="6">
    <source>
        <dbReference type="Proteomes" id="UP000481583"/>
    </source>
</evidence>
<gene>
    <name evidence="5" type="ORF">G5C51_11485</name>
</gene>
<dbReference type="GO" id="GO:0005524">
    <property type="term" value="F:ATP binding"/>
    <property type="evidence" value="ECO:0007669"/>
    <property type="project" value="UniProtKB-KW"/>
</dbReference>
<dbReference type="SUPFAM" id="SSF46894">
    <property type="entry name" value="C-terminal effector domain of the bipartite response regulators"/>
    <property type="match status" value="1"/>
</dbReference>
<dbReference type="InterPro" id="IPR036388">
    <property type="entry name" value="WH-like_DNA-bd_sf"/>
</dbReference>
<dbReference type="Gene3D" id="1.10.10.10">
    <property type="entry name" value="Winged helix-like DNA-binding domain superfamily/Winged helix DNA-binding domain"/>
    <property type="match status" value="1"/>
</dbReference>
<dbReference type="GO" id="GO:0006355">
    <property type="term" value="P:regulation of DNA-templated transcription"/>
    <property type="evidence" value="ECO:0007669"/>
    <property type="project" value="InterPro"/>
</dbReference>
<dbReference type="RefSeq" id="WP_165235994.1">
    <property type="nucleotide sequence ID" value="NZ_JAAKZV010000036.1"/>
</dbReference>
<organism evidence="5 6">
    <name type="scientific">Streptomyces coryli</name>
    <dbReference type="NCBI Taxonomy" id="1128680"/>
    <lineage>
        <taxon>Bacteria</taxon>
        <taxon>Bacillati</taxon>
        <taxon>Actinomycetota</taxon>
        <taxon>Actinomycetes</taxon>
        <taxon>Kitasatosporales</taxon>
        <taxon>Streptomycetaceae</taxon>
        <taxon>Streptomyces</taxon>
    </lineage>
</organism>
<dbReference type="CDD" id="cd06170">
    <property type="entry name" value="LuxR_C_like"/>
    <property type="match status" value="1"/>
</dbReference>
<keyword evidence="6" id="KW-1185">Reference proteome</keyword>
<keyword evidence="2" id="KW-0067">ATP-binding</keyword>
<evidence type="ECO:0000256" key="3">
    <source>
        <dbReference type="SAM" id="MobiDB-lite"/>
    </source>
</evidence>
<feature type="compositionally biased region" description="Polar residues" evidence="3">
    <location>
        <begin position="488"/>
        <end position="503"/>
    </location>
</feature>
<evidence type="ECO:0000256" key="2">
    <source>
        <dbReference type="ARBA" id="ARBA00022840"/>
    </source>
</evidence>
<dbReference type="PANTHER" id="PTHR16305">
    <property type="entry name" value="TESTICULAR SOLUBLE ADENYLYL CYCLASE"/>
    <property type="match status" value="1"/>
</dbReference>
<dbReference type="InterPro" id="IPR041664">
    <property type="entry name" value="AAA_16"/>
</dbReference>
<dbReference type="SUPFAM" id="SSF48452">
    <property type="entry name" value="TPR-like"/>
    <property type="match status" value="1"/>
</dbReference>
<comment type="caution">
    <text evidence="5">The sequence shown here is derived from an EMBL/GenBank/DDBJ whole genome shotgun (WGS) entry which is preliminary data.</text>
</comment>
<dbReference type="GO" id="GO:0005737">
    <property type="term" value="C:cytoplasm"/>
    <property type="evidence" value="ECO:0007669"/>
    <property type="project" value="TreeGrafter"/>
</dbReference>
<dbReference type="PROSITE" id="PS50043">
    <property type="entry name" value="HTH_LUXR_2"/>
    <property type="match status" value="1"/>
</dbReference>
<dbReference type="InterPro" id="IPR027417">
    <property type="entry name" value="P-loop_NTPase"/>
</dbReference>
<accession>A0A6G4TXM9</accession>
<keyword evidence="1" id="KW-0547">Nucleotide-binding</keyword>
<sequence>MDDLRTAELYGRQPEQDALAALLDAARCGRSGALVLRGEPGIGKTALLDHAAARAKGMRVLRGTGVEVESELPFAGLQLLLRPALGALGALPEPQRASLEAALGLGAAGDRDAMLTGLAVLSLLAEHAGEGGLLCLVDDAQWLDQASQDALLFAARRLYAEGVALVFAARDGEGSFPAAGLPERRLAGLTPEAAAALLDRRPAGEGSEQGISLSPTVRYRVLAEAHGNPLALHELPLALAAESPGGFSPGALPLTGRLQLAFHGQVSRLPQTVQDLLLLAAVDETGDPEVLLRAAGAVGAGIDDLVRAEETGLLVRRAGAAVADGSLPESVTFRHPLIRAAVHQRAPLGRRLAAHRALATTLTEPSHADRRAWHLAAAATGPDAEAATALEETASRARARSGHEAAAAAYERAARLTADPAERARRETHAAESALAAGRLERAVDLARRAAERGAAGTDAAAGGDTRLGGRAPHDGDAVSGGPARQDGATSSTAAMPGSTATTPGDAALGARTAHVRALAAFWQGSYPAAHQLLLNGAALVRDSDPAQAAAMLIQSVHPAWYLGERPLSETLTALEAVSLPEPHPLAPLARFVARLLDRGRTGPPPVLRDALDAIRGRGGKVPDEALMLLCGAALARGQDADAHRLATELAAEQRAAGAAGRLPTVLFFVAEGEVFTGRHRDARTTAAEALALARDTGQEQWTGQFSSVLAYLAAAEGDEEACRRHAETGLTGGAAGALAPGAPWAHWSLGLLELGLGRAESALSRFERLTREPMRHHFCALRSTPDLVEAAVRVGAPDRAADALTRFAEWTGSVQQDWAQALLHRCHALLAIDDGAEQHYADALRTHDRDGRPLEYARTALLYGEWLRRSRRKAEARAQLDDALDVFDRLAMRPWAERTRAELTATGTGTRAEQTTAPTHGAAAGLTPQELQIVRLAAQGLSNRDIAAQLFLSHRTVGYHLYKAYPKLGIASRAELKSLAAREQL</sequence>
<feature type="compositionally biased region" description="Low complexity" evidence="3">
    <location>
        <begin position="453"/>
        <end position="471"/>
    </location>
</feature>
<reference evidence="5 6" key="1">
    <citation type="submission" date="2020-02" db="EMBL/GenBank/DDBJ databases">
        <title>Whole-genome analyses of novel actinobacteria.</title>
        <authorList>
            <person name="Sahin N."/>
        </authorList>
    </citation>
    <scope>NUCLEOTIDE SEQUENCE [LARGE SCALE GENOMIC DNA]</scope>
    <source>
        <strain evidence="5 6">A7024</strain>
    </source>
</reference>
<dbReference type="Pfam" id="PF00196">
    <property type="entry name" value="GerE"/>
    <property type="match status" value="1"/>
</dbReference>
<dbReference type="SMART" id="SM00421">
    <property type="entry name" value="HTH_LUXR"/>
    <property type="match status" value="1"/>
</dbReference>
<dbReference type="Pfam" id="PF13191">
    <property type="entry name" value="AAA_16"/>
    <property type="match status" value="1"/>
</dbReference>
<feature type="region of interest" description="Disordered" evidence="3">
    <location>
        <begin position="902"/>
        <end position="925"/>
    </location>
</feature>
<proteinExistence type="predicted"/>
<dbReference type="InterPro" id="IPR000792">
    <property type="entry name" value="Tscrpt_reg_LuxR_C"/>
</dbReference>
<evidence type="ECO:0000313" key="5">
    <source>
        <dbReference type="EMBL" id="NGN64522.1"/>
    </source>
</evidence>
<protein>
    <submittedName>
        <fullName evidence="5">AAA family ATPase</fullName>
    </submittedName>
</protein>
<feature type="region of interest" description="Disordered" evidence="3">
    <location>
        <begin position="453"/>
        <end position="506"/>
    </location>
</feature>
<dbReference type="AlphaFoldDB" id="A0A6G4TXM9"/>
<dbReference type="EMBL" id="JAAKZV010000036">
    <property type="protein sequence ID" value="NGN64522.1"/>
    <property type="molecule type" value="Genomic_DNA"/>
</dbReference>
<dbReference type="SUPFAM" id="SSF52540">
    <property type="entry name" value="P-loop containing nucleoside triphosphate hydrolases"/>
    <property type="match status" value="1"/>
</dbReference>
<dbReference type="InterPro" id="IPR011990">
    <property type="entry name" value="TPR-like_helical_dom_sf"/>
</dbReference>
<evidence type="ECO:0000259" key="4">
    <source>
        <dbReference type="PROSITE" id="PS50043"/>
    </source>
</evidence>
<dbReference type="PANTHER" id="PTHR16305:SF35">
    <property type="entry name" value="TRANSCRIPTIONAL ACTIVATOR DOMAIN"/>
    <property type="match status" value="1"/>
</dbReference>
<dbReference type="GO" id="GO:0004016">
    <property type="term" value="F:adenylate cyclase activity"/>
    <property type="evidence" value="ECO:0007669"/>
    <property type="project" value="TreeGrafter"/>
</dbReference>
<dbReference type="InterPro" id="IPR016032">
    <property type="entry name" value="Sig_transdc_resp-reg_C-effctor"/>
</dbReference>
<feature type="domain" description="HTH luxR-type" evidence="4">
    <location>
        <begin position="920"/>
        <end position="985"/>
    </location>
</feature>
<dbReference type="Proteomes" id="UP000481583">
    <property type="component" value="Unassembled WGS sequence"/>
</dbReference>
<dbReference type="GO" id="GO:0003677">
    <property type="term" value="F:DNA binding"/>
    <property type="evidence" value="ECO:0007669"/>
    <property type="project" value="InterPro"/>
</dbReference>
<feature type="compositionally biased region" description="Polar residues" evidence="3">
    <location>
        <begin position="906"/>
        <end position="919"/>
    </location>
</feature>
<name>A0A6G4TXM9_9ACTN</name>
<evidence type="ECO:0000256" key="1">
    <source>
        <dbReference type="ARBA" id="ARBA00022741"/>
    </source>
</evidence>
<dbReference type="PRINTS" id="PR00038">
    <property type="entry name" value="HTHLUXR"/>
</dbReference>